<dbReference type="PANTHER" id="PTHR44757">
    <property type="entry name" value="DIGUANYLATE CYCLASE DGCP"/>
    <property type="match status" value="1"/>
</dbReference>
<name>A0ABN0TYV8_9BURK</name>
<dbReference type="Gene3D" id="3.30.450.20">
    <property type="entry name" value="PAS domain"/>
    <property type="match status" value="3"/>
</dbReference>
<dbReference type="Pfam" id="PF13188">
    <property type="entry name" value="PAS_8"/>
    <property type="match status" value="1"/>
</dbReference>
<dbReference type="InterPro" id="IPR035965">
    <property type="entry name" value="PAS-like_dom_sf"/>
</dbReference>
<feature type="domain" description="PAS" evidence="2">
    <location>
        <begin position="371"/>
        <end position="415"/>
    </location>
</feature>
<evidence type="ECO:0008006" key="8">
    <source>
        <dbReference type="Google" id="ProtNLM"/>
    </source>
</evidence>
<keyword evidence="1" id="KW-1133">Transmembrane helix</keyword>
<dbReference type="NCBIfam" id="TIGR00229">
    <property type="entry name" value="sensory_box"/>
    <property type="match status" value="2"/>
</dbReference>
<sequence length="1043" mass="115465">MSDSRGTGLRTGLFDSLQARLFLAVLMVIVPILCGLGYYVWHQYRGLVTSSDRAAESLVSVTAAYDRALINDAGDVLHTLANSPILRQARWSECRGYLASLLTSLPRYLSLGVTDANGYQVCSGLPDPVPHGVYLGDRAYFRKAIQQAEVTLGGFIIGRMSNLPTLVLAVRVPGNSGVNSGVVFGGMNLGYLRAGAAIPDLLPGGRLWILDRDGHVLQSVPNDSSHLGERLDAHPAGAAGLLRTMFDDDDGQRWAVLSMAAGPRGDPYGLSVRYEVPESVLYAEARHALWVGVFVIVLFLCVAVLAAWNLMQLAAGRSLEHLRVAVRRLASQDFSGRVADQLQGRDLREIGQQFDDMSDALQSYQRSLAQSEQSYRLLFESSPNPMLVLSLDSGRFLTVNDEAMRRYGYDRDQFLRLTLEDLRIEVLKDQPDTAFSYERHRRKDGQPLLVEVRSLSLMFTGQMAYVLVVRDLTEHETLSRGLQERERLISQLMDVTAEAIYGLDATGCCIFANQACSHLLGYDHPDQLVGQHFHSLIHYQHEDGRPYPLEACRMHLALADGKGVHVDDEVLWRRDGTCFPVEYWSYPIWRDGRLEFCLVTFLDISERRAQQRALAYQATHDPLTGLLNRGDILRRLQERSEQDPEAPWTLVMSNLDGFKEVNEALGHDAGDRLLQEVAQRLQGLLGESCVLARLGSDEFAFLLDTGDEDRAQEQVRPILVALRDPFALNDLQIRISCSFGLAAHPGHARDPDELIRCADTAMRRAKRDGLGIAVFNPQDRASVHDRLLLRGELRAALAQGQFLLHLQPKIFLNDGALPSGAPMGFEALARWQHPERGLIPPGRFIPVIEVSDLIHPFTLWVVDQAVACCSRLQAVRPGVGIAVNVSTRNLLDDHFPSQVQEALLRHGLAPALLELEVTESAIMADPARALATLHALHALGVRLSIDDFGTGYSSFAYLNRLPVDALKIDQSFVAGMAADQDMRAIVHSIIEMSHTLGLMVIAEGIETRETLDQLRDMGCDVGQGYLIGHPDSEASAAAWLRSR</sequence>
<dbReference type="RefSeq" id="WP_343821449.1">
    <property type="nucleotide sequence ID" value="NZ_BAAAFN010000015.1"/>
</dbReference>
<feature type="transmembrane region" description="Helical" evidence="1">
    <location>
        <begin position="288"/>
        <end position="308"/>
    </location>
</feature>
<proteinExistence type="predicted"/>
<reference evidence="6 7" key="1">
    <citation type="journal article" date="2019" name="Int. J. Syst. Evol. Microbiol.">
        <title>The Global Catalogue of Microorganisms (GCM) 10K type strain sequencing project: providing services to taxonomists for standard genome sequencing and annotation.</title>
        <authorList>
            <consortium name="The Broad Institute Genomics Platform"/>
            <consortium name="The Broad Institute Genome Sequencing Center for Infectious Disease"/>
            <person name="Wu L."/>
            <person name="Ma J."/>
        </authorList>
    </citation>
    <scope>NUCLEOTIDE SEQUENCE [LARGE SCALE GENOMIC DNA]</scope>
    <source>
        <strain evidence="6 7">JCM 16240</strain>
    </source>
</reference>
<dbReference type="InterPro" id="IPR029787">
    <property type="entry name" value="Nucleotide_cyclase"/>
</dbReference>
<dbReference type="PROSITE" id="PS50885">
    <property type="entry name" value="HAMP"/>
    <property type="match status" value="1"/>
</dbReference>
<feature type="transmembrane region" description="Helical" evidence="1">
    <location>
        <begin position="21"/>
        <end position="41"/>
    </location>
</feature>
<dbReference type="SMART" id="SM00091">
    <property type="entry name" value="PAS"/>
    <property type="match status" value="2"/>
</dbReference>
<dbReference type="SMART" id="SM00267">
    <property type="entry name" value="GGDEF"/>
    <property type="match status" value="1"/>
</dbReference>
<dbReference type="Pfam" id="PF00563">
    <property type="entry name" value="EAL"/>
    <property type="match status" value="1"/>
</dbReference>
<dbReference type="PROSITE" id="PS50883">
    <property type="entry name" value="EAL"/>
    <property type="match status" value="1"/>
</dbReference>
<comment type="caution">
    <text evidence="6">The sequence shown here is derived from an EMBL/GenBank/DDBJ whole genome shotgun (WGS) entry which is preliminary data.</text>
</comment>
<feature type="domain" description="GGDEF" evidence="5">
    <location>
        <begin position="646"/>
        <end position="777"/>
    </location>
</feature>
<evidence type="ECO:0000259" key="5">
    <source>
        <dbReference type="PROSITE" id="PS50887"/>
    </source>
</evidence>
<dbReference type="CDD" id="cd01948">
    <property type="entry name" value="EAL"/>
    <property type="match status" value="1"/>
</dbReference>
<dbReference type="Gene3D" id="3.20.20.450">
    <property type="entry name" value="EAL domain"/>
    <property type="match status" value="1"/>
</dbReference>
<evidence type="ECO:0000313" key="7">
    <source>
        <dbReference type="Proteomes" id="UP001501176"/>
    </source>
</evidence>
<dbReference type="Gene3D" id="6.10.340.10">
    <property type="match status" value="1"/>
</dbReference>
<evidence type="ECO:0000259" key="4">
    <source>
        <dbReference type="PROSITE" id="PS50885"/>
    </source>
</evidence>
<dbReference type="SMART" id="SM00052">
    <property type="entry name" value="EAL"/>
    <property type="match status" value="1"/>
</dbReference>
<protein>
    <recommendedName>
        <fullName evidence="8">EAL domain-containing protein</fullName>
    </recommendedName>
</protein>
<dbReference type="Gene3D" id="3.30.70.270">
    <property type="match status" value="1"/>
</dbReference>
<dbReference type="SUPFAM" id="SSF55073">
    <property type="entry name" value="Nucleotide cyclase"/>
    <property type="match status" value="1"/>
</dbReference>
<dbReference type="InterPro" id="IPR052155">
    <property type="entry name" value="Biofilm_reg_signaling"/>
</dbReference>
<evidence type="ECO:0000313" key="6">
    <source>
        <dbReference type="EMBL" id="GAA0233692.1"/>
    </source>
</evidence>
<keyword evidence="1" id="KW-0472">Membrane</keyword>
<dbReference type="PROSITE" id="PS50887">
    <property type="entry name" value="GGDEF"/>
    <property type="match status" value="1"/>
</dbReference>
<dbReference type="EMBL" id="BAAAFN010000015">
    <property type="protein sequence ID" value="GAA0233692.1"/>
    <property type="molecule type" value="Genomic_DNA"/>
</dbReference>
<keyword evidence="1" id="KW-0812">Transmembrane</keyword>
<evidence type="ECO:0000256" key="1">
    <source>
        <dbReference type="SAM" id="Phobius"/>
    </source>
</evidence>
<dbReference type="SUPFAM" id="SSF55785">
    <property type="entry name" value="PYP-like sensor domain (PAS domain)"/>
    <property type="match status" value="2"/>
</dbReference>
<dbReference type="Pfam" id="PF13426">
    <property type="entry name" value="PAS_9"/>
    <property type="match status" value="1"/>
</dbReference>
<gene>
    <name evidence="6" type="ORF">GCM10009125_23290</name>
</gene>
<dbReference type="Pfam" id="PF00990">
    <property type="entry name" value="GGDEF"/>
    <property type="match status" value="1"/>
</dbReference>
<dbReference type="PANTHER" id="PTHR44757:SF2">
    <property type="entry name" value="BIOFILM ARCHITECTURE MAINTENANCE PROTEIN MBAA"/>
    <property type="match status" value="1"/>
</dbReference>
<feature type="domain" description="PAS" evidence="2">
    <location>
        <begin position="485"/>
        <end position="538"/>
    </location>
</feature>
<dbReference type="InterPro" id="IPR000014">
    <property type="entry name" value="PAS"/>
</dbReference>
<evidence type="ECO:0000259" key="3">
    <source>
        <dbReference type="PROSITE" id="PS50883"/>
    </source>
</evidence>
<accession>A0ABN0TYV8</accession>
<keyword evidence="7" id="KW-1185">Reference proteome</keyword>
<dbReference type="CDD" id="cd12914">
    <property type="entry name" value="PDC1_DGC_like"/>
    <property type="match status" value="1"/>
</dbReference>
<dbReference type="Proteomes" id="UP001501176">
    <property type="component" value="Unassembled WGS sequence"/>
</dbReference>
<feature type="domain" description="HAMP" evidence="4">
    <location>
        <begin position="317"/>
        <end position="366"/>
    </location>
</feature>
<dbReference type="InterPro" id="IPR003660">
    <property type="entry name" value="HAMP_dom"/>
</dbReference>
<dbReference type="InterPro" id="IPR000160">
    <property type="entry name" value="GGDEF_dom"/>
</dbReference>
<organism evidence="6 7">
    <name type="scientific">Castellaniella daejeonensis</name>
    <dbReference type="NCBI Taxonomy" id="659013"/>
    <lineage>
        <taxon>Bacteria</taxon>
        <taxon>Pseudomonadati</taxon>
        <taxon>Pseudomonadota</taxon>
        <taxon>Betaproteobacteria</taxon>
        <taxon>Burkholderiales</taxon>
        <taxon>Alcaligenaceae</taxon>
        <taxon>Castellaniella</taxon>
    </lineage>
</organism>
<dbReference type="InterPro" id="IPR001633">
    <property type="entry name" value="EAL_dom"/>
</dbReference>
<dbReference type="NCBIfam" id="TIGR00254">
    <property type="entry name" value="GGDEF"/>
    <property type="match status" value="1"/>
</dbReference>
<dbReference type="InterPro" id="IPR043128">
    <property type="entry name" value="Rev_trsase/Diguanyl_cyclase"/>
</dbReference>
<evidence type="ECO:0000259" key="2">
    <source>
        <dbReference type="PROSITE" id="PS50112"/>
    </source>
</evidence>
<dbReference type="CDD" id="cd00130">
    <property type="entry name" value="PAS"/>
    <property type="match status" value="2"/>
</dbReference>
<dbReference type="SUPFAM" id="SSF141868">
    <property type="entry name" value="EAL domain-like"/>
    <property type="match status" value="1"/>
</dbReference>
<feature type="domain" description="EAL" evidence="3">
    <location>
        <begin position="786"/>
        <end position="1043"/>
    </location>
</feature>
<dbReference type="InterPro" id="IPR035919">
    <property type="entry name" value="EAL_sf"/>
</dbReference>
<dbReference type="PROSITE" id="PS50112">
    <property type="entry name" value="PAS"/>
    <property type="match status" value="2"/>
</dbReference>
<dbReference type="CDD" id="cd01949">
    <property type="entry name" value="GGDEF"/>
    <property type="match status" value="1"/>
</dbReference>